<dbReference type="InterPro" id="IPR011701">
    <property type="entry name" value="MFS"/>
</dbReference>
<dbReference type="AlphaFoldDB" id="R0IJP2"/>
<evidence type="ECO:0000256" key="3">
    <source>
        <dbReference type="ARBA" id="ARBA00022692"/>
    </source>
</evidence>
<organism evidence="9 10">
    <name type="scientific">Exserohilum turcicum (strain 28A)</name>
    <name type="common">Northern leaf blight fungus</name>
    <name type="synonym">Setosphaeria turcica</name>
    <dbReference type="NCBI Taxonomy" id="671987"/>
    <lineage>
        <taxon>Eukaryota</taxon>
        <taxon>Fungi</taxon>
        <taxon>Dikarya</taxon>
        <taxon>Ascomycota</taxon>
        <taxon>Pezizomycotina</taxon>
        <taxon>Dothideomycetes</taxon>
        <taxon>Pleosporomycetidae</taxon>
        <taxon>Pleosporales</taxon>
        <taxon>Pleosporineae</taxon>
        <taxon>Pleosporaceae</taxon>
        <taxon>Exserohilum</taxon>
    </lineage>
</organism>
<feature type="transmembrane region" description="Helical" evidence="7">
    <location>
        <begin position="63"/>
        <end position="83"/>
    </location>
</feature>
<protein>
    <recommendedName>
        <fullName evidence="8">Major facilitator superfamily (MFS) profile domain-containing protein</fullName>
    </recommendedName>
</protein>
<evidence type="ECO:0000313" key="10">
    <source>
        <dbReference type="Proteomes" id="UP000016935"/>
    </source>
</evidence>
<dbReference type="eggNOG" id="KOG0255">
    <property type="taxonomic scope" value="Eukaryota"/>
</dbReference>
<feature type="transmembrane region" description="Helical" evidence="7">
    <location>
        <begin position="183"/>
        <end position="202"/>
    </location>
</feature>
<feature type="region of interest" description="Disordered" evidence="6">
    <location>
        <begin position="474"/>
        <end position="496"/>
    </location>
</feature>
<evidence type="ECO:0000256" key="6">
    <source>
        <dbReference type="SAM" id="MobiDB-lite"/>
    </source>
</evidence>
<accession>R0IJP2</accession>
<feature type="transmembrane region" description="Helical" evidence="7">
    <location>
        <begin position="337"/>
        <end position="358"/>
    </location>
</feature>
<dbReference type="InterPro" id="IPR020846">
    <property type="entry name" value="MFS_dom"/>
</dbReference>
<dbReference type="Gene3D" id="1.20.1250.20">
    <property type="entry name" value="MFS general substrate transporter like domains"/>
    <property type="match status" value="1"/>
</dbReference>
<evidence type="ECO:0000259" key="8">
    <source>
        <dbReference type="PROSITE" id="PS50850"/>
    </source>
</evidence>
<keyword evidence="5 7" id="KW-0472">Membrane</keyword>
<dbReference type="GO" id="GO:0022857">
    <property type="term" value="F:transmembrane transporter activity"/>
    <property type="evidence" value="ECO:0007669"/>
    <property type="project" value="InterPro"/>
</dbReference>
<keyword evidence="10" id="KW-1185">Reference proteome</keyword>
<feature type="transmembrane region" description="Helical" evidence="7">
    <location>
        <begin position="297"/>
        <end position="316"/>
    </location>
</feature>
<feature type="transmembrane region" description="Helical" evidence="7">
    <location>
        <begin position="26"/>
        <end position="51"/>
    </location>
</feature>
<feature type="transmembrane region" description="Helical" evidence="7">
    <location>
        <begin position="429"/>
        <end position="452"/>
    </location>
</feature>
<dbReference type="PROSITE" id="PS50850">
    <property type="entry name" value="MFS"/>
    <property type="match status" value="1"/>
</dbReference>
<dbReference type="PANTHER" id="PTHR23502:SF74">
    <property type="entry name" value="MAJOR FACILITATOR SUPERFAMILY (MFS) PROFILE DOMAIN-CONTAINING PROTEIN"/>
    <property type="match status" value="1"/>
</dbReference>
<keyword evidence="3 7" id="KW-0812">Transmembrane</keyword>
<reference evidence="9 10" key="2">
    <citation type="journal article" date="2013" name="PLoS Genet.">
        <title>Comparative genome structure, secondary metabolite, and effector coding capacity across Cochliobolus pathogens.</title>
        <authorList>
            <person name="Condon B.J."/>
            <person name="Leng Y."/>
            <person name="Wu D."/>
            <person name="Bushley K.E."/>
            <person name="Ohm R.A."/>
            <person name="Otillar R."/>
            <person name="Martin J."/>
            <person name="Schackwitz W."/>
            <person name="Grimwood J."/>
            <person name="MohdZainudin N."/>
            <person name="Xue C."/>
            <person name="Wang R."/>
            <person name="Manning V.A."/>
            <person name="Dhillon B."/>
            <person name="Tu Z.J."/>
            <person name="Steffenson B.J."/>
            <person name="Salamov A."/>
            <person name="Sun H."/>
            <person name="Lowry S."/>
            <person name="LaButti K."/>
            <person name="Han J."/>
            <person name="Copeland A."/>
            <person name="Lindquist E."/>
            <person name="Barry K."/>
            <person name="Schmutz J."/>
            <person name="Baker S.E."/>
            <person name="Ciuffetti L.M."/>
            <person name="Grigoriev I.V."/>
            <person name="Zhong S."/>
            <person name="Turgeon B.G."/>
        </authorList>
    </citation>
    <scope>NUCLEOTIDE SEQUENCE [LARGE SCALE GENOMIC DNA]</scope>
    <source>
        <strain evidence="10">28A</strain>
    </source>
</reference>
<comment type="subcellular location">
    <subcellularLocation>
        <location evidence="1">Membrane</location>
        <topology evidence="1">Multi-pass membrane protein</topology>
    </subcellularLocation>
</comment>
<evidence type="ECO:0000256" key="7">
    <source>
        <dbReference type="SAM" id="Phobius"/>
    </source>
</evidence>
<dbReference type="RefSeq" id="XP_008027771.1">
    <property type="nucleotide sequence ID" value="XM_008029580.1"/>
</dbReference>
<reference evidence="9 10" key="1">
    <citation type="journal article" date="2012" name="PLoS Pathog.">
        <title>Diverse lifestyles and strategies of plant pathogenesis encoded in the genomes of eighteen Dothideomycetes fungi.</title>
        <authorList>
            <person name="Ohm R.A."/>
            <person name="Feau N."/>
            <person name="Henrissat B."/>
            <person name="Schoch C.L."/>
            <person name="Horwitz B.A."/>
            <person name="Barry K.W."/>
            <person name="Condon B.J."/>
            <person name="Copeland A.C."/>
            <person name="Dhillon B."/>
            <person name="Glaser F."/>
            <person name="Hesse C.N."/>
            <person name="Kosti I."/>
            <person name="LaButti K."/>
            <person name="Lindquist E.A."/>
            <person name="Lucas S."/>
            <person name="Salamov A.A."/>
            <person name="Bradshaw R.E."/>
            <person name="Ciuffetti L."/>
            <person name="Hamelin R.C."/>
            <person name="Kema G.H.J."/>
            <person name="Lawrence C."/>
            <person name="Scott J.A."/>
            <person name="Spatafora J.W."/>
            <person name="Turgeon B.G."/>
            <person name="de Wit P.J.G.M."/>
            <person name="Zhong S."/>
            <person name="Goodwin S.B."/>
            <person name="Grigoriev I.V."/>
        </authorList>
    </citation>
    <scope>NUCLEOTIDE SEQUENCE [LARGE SCALE GENOMIC DNA]</scope>
    <source>
        <strain evidence="10">28A</strain>
    </source>
</reference>
<evidence type="ECO:0000313" key="9">
    <source>
        <dbReference type="EMBL" id="EOA85360.1"/>
    </source>
</evidence>
<feature type="transmembrane region" description="Helical" evidence="7">
    <location>
        <begin position="258"/>
        <end position="277"/>
    </location>
</feature>
<dbReference type="Proteomes" id="UP000016935">
    <property type="component" value="Unassembled WGS sequence"/>
</dbReference>
<gene>
    <name evidence="9" type="ORF">SETTUDRAFT_154920</name>
</gene>
<dbReference type="Pfam" id="PF07690">
    <property type="entry name" value="MFS_1"/>
    <property type="match status" value="1"/>
</dbReference>
<dbReference type="GeneID" id="19397455"/>
<sequence>MEHHCLRDSRDGDPENPNNWGHWKKVFALFVAIMSVMNSTINSSIIGGAAGPISRHFNEHNQYLLILPTSMYLIGYACGPLVWGPLSETHGRKGTMIWSFAILAIFCIASAVAPNFGALVVFRFLVGVGGSCAISVVGGVCADVYHDPKSRGRAVAAYMVATTLGPIMGPPVAGFISVVSWSWAFWVGAIFAGATWPLFYFLEETYGPVILKRRAERLRKETGDDSIVAPIELEKRDLNHVLTVVLTRPLRMIIFEPLVLFTCLYLSYGYAIFYMFLQSFPIIFGGIYGFNPGETGLVFLSIGVGSLISAAIYLYWDSYLERAQHLGRPWSQREEMRRLPLACIAGPFFVISAFWLGWSVRKDIHWIVPVLAVVPFGIGYLCIFIALLNYLVDAYDIFAASAMAAASLSRSIFGAALPFAAKPMYKTMGVAWATSLLGFFSLALCVVSFVFVQWGDKMRSKSKFCQYLKQKKEKEQEEREREARLEQSNIKGKEDV</sequence>
<keyword evidence="4 7" id="KW-1133">Transmembrane helix</keyword>
<comment type="similarity">
    <text evidence="2">Belongs to the major facilitator superfamily.</text>
</comment>
<feature type="transmembrane region" description="Helical" evidence="7">
    <location>
        <begin position="397"/>
        <end position="417"/>
    </location>
</feature>
<evidence type="ECO:0000256" key="2">
    <source>
        <dbReference type="ARBA" id="ARBA00008335"/>
    </source>
</evidence>
<feature type="domain" description="Major facilitator superfamily (MFS) profile" evidence="8">
    <location>
        <begin position="28"/>
        <end position="456"/>
    </location>
</feature>
<dbReference type="EMBL" id="KB908703">
    <property type="protein sequence ID" value="EOA85360.1"/>
    <property type="molecule type" value="Genomic_DNA"/>
</dbReference>
<name>R0IJP2_EXST2</name>
<dbReference type="SUPFAM" id="SSF103473">
    <property type="entry name" value="MFS general substrate transporter"/>
    <property type="match status" value="1"/>
</dbReference>
<evidence type="ECO:0000256" key="4">
    <source>
        <dbReference type="ARBA" id="ARBA00022989"/>
    </source>
</evidence>
<feature type="transmembrane region" description="Helical" evidence="7">
    <location>
        <begin position="120"/>
        <end position="142"/>
    </location>
</feature>
<dbReference type="InterPro" id="IPR036259">
    <property type="entry name" value="MFS_trans_sf"/>
</dbReference>
<feature type="transmembrane region" description="Helical" evidence="7">
    <location>
        <begin position="154"/>
        <end position="177"/>
    </location>
</feature>
<proteinExistence type="inferred from homology"/>
<feature type="transmembrane region" description="Helical" evidence="7">
    <location>
        <begin position="95"/>
        <end position="114"/>
    </location>
</feature>
<dbReference type="HOGENOM" id="CLU_008455_11_2_1"/>
<dbReference type="OrthoDB" id="5141738at2759"/>
<dbReference type="GO" id="GO:0005886">
    <property type="term" value="C:plasma membrane"/>
    <property type="evidence" value="ECO:0007669"/>
    <property type="project" value="TreeGrafter"/>
</dbReference>
<dbReference type="CDD" id="cd17323">
    <property type="entry name" value="MFS_Tpo1_MDR_like"/>
    <property type="match status" value="1"/>
</dbReference>
<feature type="transmembrane region" description="Helical" evidence="7">
    <location>
        <begin position="364"/>
        <end position="390"/>
    </location>
</feature>
<dbReference type="PANTHER" id="PTHR23502">
    <property type="entry name" value="MAJOR FACILITATOR SUPERFAMILY"/>
    <property type="match status" value="1"/>
</dbReference>
<evidence type="ECO:0000256" key="5">
    <source>
        <dbReference type="ARBA" id="ARBA00023136"/>
    </source>
</evidence>
<evidence type="ECO:0000256" key="1">
    <source>
        <dbReference type="ARBA" id="ARBA00004141"/>
    </source>
</evidence>
<dbReference type="STRING" id="671987.R0IJP2"/>
<dbReference type="FunFam" id="1.20.1250.20:FF:000082">
    <property type="entry name" value="MFS multidrug transporter, putative"/>
    <property type="match status" value="1"/>
</dbReference>